<protein>
    <recommendedName>
        <fullName evidence="6">RING-type domain-containing protein</fullName>
    </recommendedName>
</protein>
<dbReference type="PANTHER" id="PTHR46016">
    <property type="entry name" value="ZINC FINGER, RING/FYVE/PHD-TYPE"/>
    <property type="match status" value="1"/>
</dbReference>
<evidence type="ECO:0000256" key="4">
    <source>
        <dbReference type="PROSITE-ProRule" id="PRU00175"/>
    </source>
</evidence>
<organism evidence="7 8">
    <name type="scientific">Paramecium pentaurelia</name>
    <dbReference type="NCBI Taxonomy" id="43138"/>
    <lineage>
        <taxon>Eukaryota</taxon>
        <taxon>Sar</taxon>
        <taxon>Alveolata</taxon>
        <taxon>Ciliophora</taxon>
        <taxon>Intramacronucleata</taxon>
        <taxon>Oligohymenophorea</taxon>
        <taxon>Peniculida</taxon>
        <taxon>Parameciidae</taxon>
        <taxon>Paramecium</taxon>
    </lineage>
</organism>
<feature type="domain" description="RING-type" evidence="6">
    <location>
        <begin position="17"/>
        <end position="55"/>
    </location>
</feature>
<evidence type="ECO:0000256" key="1">
    <source>
        <dbReference type="ARBA" id="ARBA00022723"/>
    </source>
</evidence>
<dbReference type="EMBL" id="CAJJDO010000007">
    <property type="protein sequence ID" value="CAD8138657.1"/>
    <property type="molecule type" value="Genomic_DNA"/>
</dbReference>
<comment type="caution">
    <text evidence="7">The sequence shown here is derived from an EMBL/GenBank/DDBJ whole genome shotgun (WGS) entry which is preliminary data.</text>
</comment>
<dbReference type="InterPro" id="IPR051438">
    <property type="entry name" value="RNF_E3_ubiq-protein_ligase"/>
</dbReference>
<keyword evidence="1" id="KW-0479">Metal-binding</keyword>
<dbReference type="PROSITE" id="PS00518">
    <property type="entry name" value="ZF_RING_1"/>
    <property type="match status" value="1"/>
</dbReference>
<keyword evidence="3" id="KW-0862">Zinc</keyword>
<dbReference type="AlphaFoldDB" id="A0A8S1SH00"/>
<evidence type="ECO:0000313" key="8">
    <source>
        <dbReference type="Proteomes" id="UP000689195"/>
    </source>
</evidence>
<dbReference type="PROSITE" id="PS50089">
    <property type="entry name" value="ZF_RING_2"/>
    <property type="match status" value="1"/>
</dbReference>
<dbReference type="GO" id="GO:0008270">
    <property type="term" value="F:zinc ion binding"/>
    <property type="evidence" value="ECO:0007669"/>
    <property type="project" value="UniProtKB-KW"/>
</dbReference>
<dbReference type="GO" id="GO:0000209">
    <property type="term" value="P:protein polyubiquitination"/>
    <property type="evidence" value="ECO:0007669"/>
    <property type="project" value="TreeGrafter"/>
</dbReference>
<evidence type="ECO:0000256" key="2">
    <source>
        <dbReference type="ARBA" id="ARBA00022771"/>
    </source>
</evidence>
<evidence type="ECO:0000256" key="5">
    <source>
        <dbReference type="SAM" id="Coils"/>
    </source>
</evidence>
<evidence type="ECO:0000313" key="7">
    <source>
        <dbReference type="EMBL" id="CAD8138657.1"/>
    </source>
</evidence>
<sequence length="253" mass="30425">MKVDIQIHSVDCSEFICAICFQVFNKPIKTQCGHNFCGKCISNWMKIKKQCPCCRKVYTNYNFYKRDDIMSQKVDQLEATCLRCNKWSGQLIDLKNHRLYDCISISPKVESNEALIIQDKPEDLILTIMNEILLIKQQQNYNQLLEFENQFLEEQQIHTNESKLRKKRKIEINNNQIQKEDDDDVQALDEEEINILKSSQKYKTKQLNKRYQLQNKFLKEIMENQYRIETKQFFFSLILNRNILTFNHLNWQF</sequence>
<gene>
    <name evidence="7" type="ORF">PPENT_87.1.T0070240</name>
</gene>
<dbReference type="SMART" id="SM00184">
    <property type="entry name" value="RING"/>
    <property type="match status" value="1"/>
</dbReference>
<dbReference type="Pfam" id="PF13923">
    <property type="entry name" value="zf-C3HC4_2"/>
    <property type="match status" value="1"/>
</dbReference>
<dbReference type="InterPro" id="IPR017907">
    <property type="entry name" value="Znf_RING_CS"/>
</dbReference>
<keyword evidence="2 4" id="KW-0863">Zinc-finger</keyword>
<dbReference type="GO" id="GO:0006511">
    <property type="term" value="P:ubiquitin-dependent protein catabolic process"/>
    <property type="evidence" value="ECO:0007669"/>
    <property type="project" value="TreeGrafter"/>
</dbReference>
<accession>A0A8S1SH00</accession>
<dbReference type="GO" id="GO:0061630">
    <property type="term" value="F:ubiquitin protein ligase activity"/>
    <property type="evidence" value="ECO:0007669"/>
    <property type="project" value="TreeGrafter"/>
</dbReference>
<keyword evidence="8" id="KW-1185">Reference proteome</keyword>
<evidence type="ECO:0000256" key="3">
    <source>
        <dbReference type="ARBA" id="ARBA00022833"/>
    </source>
</evidence>
<evidence type="ECO:0000259" key="6">
    <source>
        <dbReference type="PROSITE" id="PS50089"/>
    </source>
</evidence>
<dbReference type="Proteomes" id="UP000689195">
    <property type="component" value="Unassembled WGS sequence"/>
</dbReference>
<keyword evidence="5" id="KW-0175">Coiled coil</keyword>
<reference evidence="7" key="1">
    <citation type="submission" date="2021-01" db="EMBL/GenBank/DDBJ databases">
        <authorList>
            <consortium name="Genoscope - CEA"/>
            <person name="William W."/>
        </authorList>
    </citation>
    <scope>NUCLEOTIDE SEQUENCE</scope>
</reference>
<dbReference type="PANTHER" id="PTHR46016:SF1">
    <property type="entry name" value="RING-TYPE DOMAIN-CONTAINING PROTEIN"/>
    <property type="match status" value="1"/>
</dbReference>
<dbReference type="InterPro" id="IPR001841">
    <property type="entry name" value="Znf_RING"/>
</dbReference>
<proteinExistence type="predicted"/>
<dbReference type="OrthoDB" id="305238at2759"/>
<feature type="coiled-coil region" evidence="5">
    <location>
        <begin position="135"/>
        <end position="180"/>
    </location>
</feature>
<name>A0A8S1SH00_9CILI</name>